<dbReference type="GO" id="GO:0072527">
    <property type="term" value="P:pyrimidine-containing compound metabolic process"/>
    <property type="evidence" value="ECO:0007669"/>
    <property type="project" value="UniProtKB-ARBA"/>
</dbReference>
<dbReference type="Pfam" id="PF00383">
    <property type="entry name" value="dCMP_cyt_deam_1"/>
    <property type="match status" value="1"/>
</dbReference>
<evidence type="ECO:0000256" key="12">
    <source>
        <dbReference type="PIRSR" id="PIRSR606262-1"/>
    </source>
</evidence>
<evidence type="ECO:0000256" key="8">
    <source>
        <dbReference type="ARBA" id="ARBA00022833"/>
    </source>
</evidence>
<dbReference type="NCBIfam" id="NF004064">
    <property type="entry name" value="PRK05578.1"/>
    <property type="match status" value="1"/>
</dbReference>
<dbReference type="InterPro" id="IPR016192">
    <property type="entry name" value="APOBEC/CMP_deaminase_Zn-bd"/>
</dbReference>
<keyword evidence="7 15" id="KW-0378">Hydrolase</keyword>
<evidence type="ECO:0000256" key="1">
    <source>
        <dbReference type="ARBA" id="ARBA00001947"/>
    </source>
</evidence>
<dbReference type="InterPro" id="IPR006262">
    <property type="entry name" value="Cyt_deam_tetra"/>
</dbReference>
<gene>
    <name evidence="17" type="primary">cdd</name>
    <name evidence="17" type="ORF">IPO85_09535</name>
</gene>
<comment type="similarity">
    <text evidence="3 15">Belongs to the cytidine and deoxycytidylate deaminase family.</text>
</comment>
<dbReference type="PANTHER" id="PTHR11644:SF2">
    <property type="entry name" value="CYTIDINE DEAMINASE"/>
    <property type="match status" value="1"/>
</dbReference>
<evidence type="ECO:0000259" key="16">
    <source>
        <dbReference type="PROSITE" id="PS51747"/>
    </source>
</evidence>
<dbReference type="PROSITE" id="PS00903">
    <property type="entry name" value="CYT_DCMP_DEAMINASES_1"/>
    <property type="match status" value="1"/>
</dbReference>
<comment type="caution">
    <text evidence="17">The sequence shown here is derived from an EMBL/GenBank/DDBJ whole genome shotgun (WGS) entry which is preliminary data.</text>
</comment>
<dbReference type="GO" id="GO:0008270">
    <property type="term" value="F:zinc ion binding"/>
    <property type="evidence" value="ECO:0007669"/>
    <property type="project" value="UniProtKB-UniRule"/>
</dbReference>
<reference evidence="17 18" key="1">
    <citation type="submission" date="2020-10" db="EMBL/GenBank/DDBJ databases">
        <title>Connecting structure to function with the recovery of over 1000 high-quality activated sludge metagenome-assembled genomes encoding full-length rRNA genes using long-read sequencing.</title>
        <authorList>
            <person name="Singleton C.M."/>
            <person name="Petriglieri F."/>
            <person name="Kristensen J.M."/>
            <person name="Kirkegaard R.H."/>
            <person name="Michaelsen T.Y."/>
            <person name="Andersen M.H."/>
            <person name="Karst S.M."/>
            <person name="Dueholm M.S."/>
            <person name="Nielsen P.H."/>
            <person name="Albertsen M."/>
        </authorList>
    </citation>
    <scope>NUCLEOTIDE SEQUENCE [LARGE SCALE GENOMIC DNA]</scope>
    <source>
        <strain evidence="17">Ribe_18-Q3-R11-54_BAT3C.373</strain>
    </source>
</reference>
<dbReference type="GO" id="GO:0042802">
    <property type="term" value="F:identical protein binding"/>
    <property type="evidence" value="ECO:0007669"/>
    <property type="project" value="UniProtKB-ARBA"/>
</dbReference>
<evidence type="ECO:0000256" key="6">
    <source>
        <dbReference type="ARBA" id="ARBA00022723"/>
    </source>
</evidence>
<feature type="domain" description="CMP/dCMP-type deaminase" evidence="16">
    <location>
        <begin position="20"/>
        <end position="157"/>
    </location>
</feature>
<dbReference type="PANTHER" id="PTHR11644">
    <property type="entry name" value="CYTIDINE DEAMINASE"/>
    <property type="match status" value="1"/>
</dbReference>
<sequence>MDHILQIHYQSFDQGKDLESHLSMLLAQALDVTNLAYAPYSKFKVGAALLLENNIILVGCNQENASYPCGICAERNVLFSKGAQHPKEKIKSIAIVVQNQSKDNNTPPTPCGLCRQVLSEFEFNNQQPIQIILGHPDRKTWVFNSCADLLPFAFTPSSLI</sequence>
<evidence type="ECO:0000256" key="10">
    <source>
        <dbReference type="ARBA" id="ARBA00049252"/>
    </source>
</evidence>
<evidence type="ECO:0000313" key="17">
    <source>
        <dbReference type="EMBL" id="MBK9717739.1"/>
    </source>
</evidence>
<dbReference type="AlphaFoldDB" id="A0A9D7SAL1"/>
<dbReference type="GO" id="GO:0055086">
    <property type="term" value="P:nucleobase-containing small molecule metabolic process"/>
    <property type="evidence" value="ECO:0007669"/>
    <property type="project" value="UniProtKB-ARBA"/>
</dbReference>
<feature type="binding site" evidence="14">
    <location>
        <position position="111"/>
    </location>
    <ligand>
        <name>Zn(2+)</name>
        <dbReference type="ChEBI" id="CHEBI:29105"/>
        <note>catalytic</note>
    </ligand>
</feature>
<dbReference type="SUPFAM" id="SSF53927">
    <property type="entry name" value="Cytidine deaminase-like"/>
    <property type="match status" value="1"/>
</dbReference>
<evidence type="ECO:0000256" key="4">
    <source>
        <dbReference type="ARBA" id="ARBA00012783"/>
    </source>
</evidence>
<dbReference type="InterPro" id="IPR002125">
    <property type="entry name" value="CMP_dCMP_dom"/>
</dbReference>
<comment type="function">
    <text evidence="2 15">This enzyme scavenges exogenous and endogenous cytidine and 2'-deoxycytidine for UMP synthesis.</text>
</comment>
<dbReference type="Gene3D" id="3.40.140.10">
    <property type="entry name" value="Cytidine Deaminase, domain 2"/>
    <property type="match status" value="1"/>
</dbReference>
<dbReference type="EC" id="3.5.4.5" evidence="4 15"/>
<feature type="binding site" evidence="14">
    <location>
        <position position="72"/>
    </location>
    <ligand>
        <name>Zn(2+)</name>
        <dbReference type="ChEBI" id="CHEBI:29105"/>
        <note>catalytic</note>
    </ligand>
</feature>
<evidence type="ECO:0000256" key="5">
    <source>
        <dbReference type="ARBA" id="ARBA00018266"/>
    </source>
</evidence>
<comment type="cofactor">
    <cofactor evidence="1 14 15">
        <name>Zn(2+)</name>
        <dbReference type="ChEBI" id="CHEBI:29105"/>
    </cofactor>
</comment>
<dbReference type="CDD" id="cd01283">
    <property type="entry name" value="cytidine_deaminase"/>
    <property type="match status" value="1"/>
</dbReference>
<dbReference type="EMBL" id="JADKFW010000005">
    <property type="protein sequence ID" value="MBK9717739.1"/>
    <property type="molecule type" value="Genomic_DNA"/>
</dbReference>
<evidence type="ECO:0000256" key="13">
    <source>
        <dbReference type="PIRSR" id="PIRSR606262-2"/>
    </source>
</evidence>
<feature type="binding site" evidence="14">
    <location>
        <position position="114"/>
    </location>
    <ligand>
        <name>Zn(2+)</name>
        <dbReference type="ChEBI" id="CHEBI:29105"/>
        <note>catalytic</note>
    </ligand>
</feature>
<keyword evidence="6 14" id="KW-0479">Metal-binding</keyword>
<protein>
    <recommendedName>
        <fullName evidence="5 15">Cytidine deaminase</fullName>
        <ecNumber evidence="4 15">3.5.4.5</ecNumber>
    </recommendedName>
    <alternativeName>
        <fullName evidence="9 15">Cytidine aminohydrolase</fullName>
    </alternativeName>
</protein>
<comment type="catalytic activity">
    <reaction evidence="11 15">
        <text>cytidine + H2O + H(+) = uridine + NH4(+)</text>
        <dbReference type="Rhea" id="RHEA:16069"/>
        <dbReference type="ChEBI" id="CHEBI:15377"/>
        <dbReference type="ChEBI" id="CHEBI:15378"/>
        <dbReference type="ChEBI" id="CHEBI:16704"/>
        <dbReference type="ChEBI" id="CHEBI:17562"/>
        <dbReference type="ChEBI" id="CHEBI:28938"/>
        <dbReference type="EC" id="3.5.4.5"/>
    </reaction>
</comment>
<evidence type="ECO:0000256" key="14">
    <source>
        <dbReference type="PIRSR" id="PIRSR606262-3"/>
    </source>
</evidence>
<dbReference type="Proteomes" id="UP000808349">
    <property type="component" value="Unassembled WGS sequence"/>
</dbReference>
<organism evidence="17 18">
    <name type="scientific">Candidatus Defluviibacterium haderslevense</name>
    <dbReference type="NCBI Taxonomy" id="2981993"/>
    <lineage>
        <taxon>Bacteria</taxon>
        <taxon>Pseudomonadati</taxon>
        <taxon>Bacteroidota</taxon>
        <taxon>Saprospiria</taxon>
        <taxon>Saprospirales</taxon>
        <taxon>Saprospiraceae</taxon>
        <taxon>Candidatus Defluviibacterium</taxon>
    </lineage>
</organism>
<accession>A0A9D7SAL1</accession>
<evidence type="ECO:0000256" key="7">
    <source>
        <dbReference type="ARBA" id="ARBA00022801"/>
    </source>
</evidence>
<dbReference type="GO" id="GO:0005829">
    <property type="term" value="C:cytosol"/>
    <property type="evidence" value="ECO:0007669"/>
    <property type="project" value="TreeGrafter"/>
</dbReference>
<evidence type="ECO:0000256" key="11">
    <source>
        <dbReference type="ARBA" id="ARBA00049558"/>
    </source>
</evidence>
<evidence type="ECO:0000256" key="9">
    <source>
        <dbReference type="ARBA" id="ARBA00032005"/>
    </source>
</evidence>
<evidence type="ECO:0000256" key="3">
    <source>
        <dbReference type="ARBA" id="ARBA00006576"/>
    </source>
</evidence>
<feature type="active site" description="Proton donor" evidence="12">
    <location>
        <position position="74"/>
    </location>
</feature>
<dbReference type="InterPro" id="IPR016193">
    <property type="entry name" value="Cytidine_deaminase-like"/>
</dbReference>
<evidence type="ECO:0000256" key="2">
    <source>
        <dbReference type="ARBA" id="ARBA00003949"/>
    </source>
</evidence>
<keyword evidence="8 14" id="KW-0862">Zinc</keyword>
<dbReference type="PROSITE" id="PS51747">
    <property type="entry name" value="CYT_DCMP_DEAMINASES_2"/>
    <property type="match status" value="1"/>
</dbReference>
<comment type="catalytic activity">
    <reaction evidence="10 15">
        <text>2'-deoxycytidine + H2O + H(+) = 2'-deoxyuridine + NH4(+)</text>
        <dbReference type="Rhea" id="RHEA:13433"/>
        <dbReference type="ChEBI" id="CHEBI:15377"/>
        <dbReference type="ChEBI" id="CHEBI:15378"/>
        <dbReference type="ChEBI" id="CHEBI:15698"/>
        <dbReference type="ChEBI" id="CHEBI:16450"/>
        <dbReference type="ChEBI" id="CHEBI:28938"/>
        <dbReference type="EC" id="3.5.4.5"/>
    </reaction>
</comment>
<dbReference type="GO" id="GO:0004126">
    <property type="term" value="F:cytidine deaminase activity"/>
    <property type="evidence" value="ECO:0007669"/>
    <property type="project" value="UniProtKB-UniRule"/>
</dbReference>
<dbReference type="NCBIfam" id="TIGR01354">
    <property type="entry name" value="cyt_deam_tetra"/>
    <property type="match status" value="1"/>
</dbReference>
<evidence type="ECO:0000313" key="18">
    <source>
        <dbReference type="Proteomes" id="UP000808349"/>
    </source>
</evidence>
<feature type="binding site" evidence="13">
    <location>
        <begin position="61"/>
        <end position="67"/>
    </location>
    <ligand>
        <name>substrate</name>
    </ligand>
</feature>
<proteinExistence type="inferred from homology"/>
<dbReference type="InterPro" id="IPR050202">
    <property type="entry name" value="Cyt/Deoxycyt_deaminase"/>
</dbReference>
<evidence type="ECO:0000256" key="15">
    <source>
        <dbReference type="RuleBase" id="RU364006"/>
    </source>
</evidence>
<name>A0A9D7SAL1_9BACT</name>